<keyword evidence="1" id="KW-0472">Membrane</keyword>
<feature type="transmembrane region" description="Helical" evidence="1">
    <location>
        <begin position="405"/>
        <end position="423"/>
    </location>
</feature>
<keyword evidence="1" id="KW-0812">Transmembrane</keyword>
<feature type="transmembrane region" description="Helical" evidence="1">
    <location>
        <begin position="21"/>
        <end position="40"/>
    </location>
</feature>
<feature type="transmembrane region" description="Helical" evidence="1">
    <location>
        <begin position="292"/>
        <end position="314"/>
    </location>
</feature>
<feature type="transmembrane region" description="Helical" evidence="1">
    <location>
        <begin position="240"/>
        <end position="260"/>
    </location>
</feature>
<comment type="caution">
    <text evidence="2">The sequence shown here is derived from an EMBL/GenBank/DDBJ whole genome shotgun (WGS) entry which is preliminary data.</text>
</comment>
<accession>A0ABN8DY02</accession>
<evidence type="ECO:0000313" key="3">
    <source>
        <dbReference type="Proteomes" id="UP000838672"/>
    </source>
</evidence>
<dbReference type="Proteomes" id="UP000838672">
    <property type="component" value="Unassembled WGS sequence"/>
</dbReference>
<feature type="transmembrane region" description="Helical" evidence="1">
    <location>
        <begin position="158"/>
        <end position="176"/>
    </location>
</feature>
<dbReference type="EMBL" id="CAKLDI010000002">
    <property type="protein sequence ID" value="CAH0535666.1"/>
    <property type="molecule type" value="Genomic_DNA"/>
</dbReference>
<gene>
    <name evidence="2" type="ORF">VST7929_03168</name>
</gene>
<organism evidence="2 3">
    <name type="scientific">Vibrio stylophorae</name>
    <dbReference type="NCBI Taxonomy" id="659351"/>
    <lineage>
        <taxon>Bacteria</taxon>
        <taxon>Pseudomonadati</taxon>
        <taxon>Pseudomonadota</taxon>
        <taxon>Gammaproteobacteria</taxon>
        <taxon>Vibrionales</taxon>
        <taxon>Vibrionaceae</taxon>
        <taxon>Vibrio</taxon>
    </lineage>
</organism>
<feature type="transmembrane region" description="Helical" evidence="1">
    <location>
        <begin position="362"/>
        <end position="384"/>
    </location>
</feature>
<feature type="transmembrane region" description="Helical" evidence="1">
    <location>
        <begin position="92"/>
        <end position="115"/>
    </location>
</feature>
<feature type="transmembrane region" description="Helical" evidence="1">
    <location>
        <begin position="121"/>
        <end position="146"/>
    </location>
</feature>
<sequence length="425" mass="46256">MNTASLTLAEPRGAIRRFFKSLGPGILMATAAIGGSHLVASTKAGAIYGWQLVGLVLLVNLLKYPFFRAGVQYTSATGKSLQEGYAEMGRSYLYLFNALNLISAVVNTAAVLVFTASLLSYFLPVSIALTHLSAWVLVGCLALLIAGHYRALDSVSKLIMAVLVIATLAAVLIAAASPSVKVDDFVAPSPWQFAALGFIVVMMGWMPAPIEISCLTSLWLQSQKKQQPVTCKSALMDFNVGYIMTALLAVVFLALGALIFHGTGQALESTGIGYSKQLVSMYTATIGEWSRWLIAGVAFLCMLGTTLTVIDGYSRALAQGTQLMTKAKRSENSRGLHQIWMGLVSAAALLILFFFLTNLMAMLHFAMLLAFMTTPIFALLNFILVQRSAAQQLLSQPQWNRYLSWAGLIYLFGFLVLFIWWQWLS</sequence>
<keyword evidence="1" id="KW-1133">Transmembrane helix</keyword>
<keyword evidence="3" id="KW-1185">Reference proteome</keyword>
<proteinExistence type="predicted"/>
<evidence type="ECO:0008006" key="4">
    <source>
        <dbReference type="Google" id="ProtNLM"/>
    </source>
</evidence>
<dbReference type="Gene3D" id="1.20.1740.10">
    <property type="entry name" value="Amino acid/polyamine transporter I"/>
    <property type="match status" value="1"/>
</dbReference>
<reference evidence="2" key="1">
    <citation type="submission" date="2021-11" db="EMBL/GenBank/DDBJ databases">
        <authorList>
            <person name="Rodrigo-Torres L."/>
            <person name="Arahal R. D."/>
            <person name="Lucena T."/>
        </authorList>
    </citation>
    <scope>NUCLEOTIDE SEQUENCE</scope>
    <source>
        <strain evidence="2">CECT 7929</strain>
    </source>
</reference>
<evidence type="ECO:0000256" key="1">
    <source>
        <dbReference type="SAM" id="Phobius"/>
    </source>
</evidence>
<feature type="transmembrane region" description="Helical" evidence="1">
    <location>
        <begin position="335"/>
        <end position="356"/>
    </location>
</feature>
<name>A0ABN8DY02_9VIBR</name>
<evidence type="ECO:0000313" key="2">
    <source>
        <dbReference type="EMBL" id="CAH0535666.1"/>
    </source>
</evidence>
<feature type="transmembrane region" description="Helical" evidence="1">
    <location>
        <begin position="46"/>
        <end position="71"/>
    </location>
</feature>
<protein>
    <recommendedName>
        <fullName evidence="4">Divalent metal cation transporter</fullName>
    </recommendedName>
</protein>
<feature type="transmembrane region" description="Helical" evidence="1">
    <location>
        <begin position="196"/>
        <end position="220"/>
    </location>
</feature>